<evidence type="ECO:0008006" key="4">
    <source>
        <dbReference type="Google" id="ProtNLM"/>
    </source>
</evidence>
<protein>
    <recommendedName>
        <fullName evidence="4">Nucleoporin NUP53</fullName>
    </recommendedName>
</protein>
<dbReference type="EMBL" id="JARVKF010000331">
    <property type="protein sequence ID" value="KAK9419008.1"/>
    <property type="molecule type" value="Genomic_DNA"/>
</dbReference>
<comment type="caution">
    <text evidence="2">The sequence shown here is derived from an EMBL/GenBank/DDBJ whole genome shotgun (WGS) entry which is preliminary data.</text>
</comment>
<dbReference type="InterPro" id="IPR012677">
    <property type="entry name" value="Nucleotide-bd_a/b_plait_sf"/>
</dbReference>
<accession>A0ABR2UX52</accession>
<reference evidence="2 3" key="1">
    <citation type="journal article" date="2024" name="J. Plant Pathol.">
        <title>Sequence and assembly of the genome of Seiridium unicorne, isolate CBS 538.82, causal agent of cypress canker disease.</title>
        <authorList>
            <person name="Scali E."/>
            <person name="Rocca G.D."/>
            <person name="Danti R."/>
            <person name="Garbelotto M."/>
            <person name="Barberini S."/>
            <person name="Baroncelli R."/>
            <person name="Emiliani G."/>
        </authorList>
    </citation>
    <scope>NUCLEOTIDE SEQUENCE [LARGE SCALE GENOMIC DNA]</scope>
    <source>
        <strain evidence="2 3">BM-138-508</strain>
    </source>
</reference>
<feature type="region of interest" description="Disordered" evidence="1">
    <location>
        <begin position="29"/>
        <end position="120"/>
    </location>
</feature>
<feature type="compositionally biased region" description="Polar residues" evidence="1">
    <location>
        <begin position="271"/>
        <end position="292"/>
    </location>
</feature>
<evidence type="ECO:0000256" key="1">
    <source>
        <dbReference type="SAM" id="MobiDB-lite"/>
    </source>
</evidence>
<feature type="compositionally biased region" description="Polar residues" evidence="1">
    <location>
        <begin position="84"/>
        <end position="117"/>
    </location>
</feature>
<dbReference type="Proteomes" id="UP001408356">
    <property type="component" value="Unassembled WGS sequence"/>
</dbReference>
<evidence type="ECO:0000313" key="2">
    <source>
        <dbReference type="EMBL" id="KAK9419008.1"/>
    </source>
</evidence>
<proteinExistence type="predicted"/>
<keyword evidence="3" id="KW-1185">Reference proteome</keyword>
<feature type="compositionally biased region" description="Polar residues" evidence="1">
    <location>
        <begin position="302"/>
        <end position="311"/>
    </location>
</feature>
<feature type="region of interest" description="Disordered" evidence="1">
    <location>
        <begin position="259"/>
        <end position="325"/>
    </location>
</feature>
<sequence>MRPLILHNVPDDELYTGEDGIQRPYAMIFPEGDRQRDAPRRRAVAETGSFGKSTRRSRSRTGSLPPKREDATMQSADKVFSEYLSKQEQTSTNTGSQRKPSYLSQATAADDNTSTQAPRIVREPTEVILRGYKSSVQQYAAINHYEQLAGRICEDYPREPPIEQRRYKSELRDPAFTRRQPLTPQEKTKVNLVDGGEHWIKITFESADAASAAIYASPQKILGHLVYAELYRGLPPMEDAAVAEMVGDAGMLQDEQPLSRGQSLRGRLQKGKQSTVSKNWQSTPAAGRTSSAEFGLHGSPPESMTSTQTIESATMSTTTGTASSATVTGSALNGSASFNDLSRPENGAVEPHNGDYCRRIPTARRVKLLAADQALLPQQGLMQRIGSRVPLLGWFSGSMIGDEVPRLESGEFDFNRASLYWRLMYFMDYWFGLFGHEIDHPEKDD</sequence>
<dbReference type="Gene3D" id="3.30.70.330">
    <property type="match status" value="1"/>
</dbReference>
<gene>
    <name evidence="2" type="ORF">SUNI508_07529</name>
</gene>
<name>A0ABR2UX52_9PEZI</name>
<feature type="compositionally biased region" description="Low complexity" evidence="1">
    <location>
        <begin position="312"/>
        <end position="325"/>
    </location>
</feature>
<organism evidence="2 3">
    <name type="scientific">Seiridium unicorne</name>
    <dbReference type="NCBI Taxonomy" id="138068"/>
    <lineage>
        <taxon>Eukaryota</taxon>
        <taxon>Fungi</taxon>
        <taxon>Dikarya</taxon>
        <taxon>Ascomycota</taxon>
        <taxon>Pezizomycotina</taxon>
        <taxon>Sordariomycetes</taxon>
        <taxon>Xylariomycetidae</taxon>
        <taxon>Amphisphaeriales</taxon>
        <taxon>Sporocadaceae</taxon>
        <taxon>Seiridium</taxon>
    </lineage>
</organism>
<evidence type="ECO:0000313" key="3">
    <source>
        <dbReference type="Proteomes" id="UP001408356"/>
    </source>
</evidence>
<feature type="compositionally biased region" description="Basic and acidic residues" evidence="1">
    <location>
        <begin position="31"/>
        <end position="44"/>
    </location>
</feature>